<name>A0A450XEX7_9GAMM</name>
<feature type="region of interest" description="Disordered" evidence="5">
    <location>
        <begin position="198"/>
        <end position="220"/>
    </location>
</feature>
<proteinExistence type="inferred from homology"/>
<reference evidence="6" key="1">
    <citation type="submission" date="2019-02" db="EMBL/GenBank/DDBJ databases">
        <authorList>
            <person name="Gruber-Vodicka R. H."/>
            <person name="Seah K. B. B."/>
        </authorList>
    </citation>
    <scope>NUCLEOTIDE SEQUENCE</scope>
    <source>
        <strain evidence="6">BECK_BZ197</strain>
        <strain evidence="8">BECK_BZ198</strain>
        <strain evidence="7">BECK_BZ199</strain>
    </source>
</reference>
<feature type="site" description="Important for substrate specificity" evidence="4">
    <location>
        <position position="80"/>
    </location>
</feature>
<feature type="active site" description="Proton acceptor" evidence="4">
    <location>
        <position position="79"/>
    </location>
</feature>
<dbReference type="EMBL" id="CAADFO010000031">
    <property type="protein sequence ID" value="VFK27845.1"/>
    <property type="molecule type" value="Genomic_DNA"/>
</dbReference>
<feature type="site" description="Important for substrate specificity" evidence="4">
    <location>
        <position position="164"/>
    </location>
</feature>
<comment type="caution">
    <text evidence="4">Lacks conserved residue(s) required for the propagation of feature annotation.</text>
</comment>
<evidence type="ECO:0000313" key="6">
    <source>
        <dbReference type="EMBL" id="VFK27845.1"/>
    </source>
</evidence>
<dbReference type="CDD" id="cd00555">
    <property type="entry name" value="Maf"/>
    <property type="match status" value="1"/>
</dbReference>
<gene>
    <name evidence="6" type="ORF">BECKMB1821G_GA0114241_10319</name>
    <name evidence="8" type="ORF">BECKMB1821H_GA0114242_102626</name>
    <name evidence="7" type="ORF">BECKMB1821I_GA0114274_102726</name>
</gene>
<comment type="function">
    <text evidence="4">Nucleoside triphosphate pyrophosphatase that hydrolyzes dTTP and UTP. May have a dual role in cell division arrest and in preventing the incorporation of modified nucleotides into cellular nucleic acids.</text>
</comment>
<dbReference type="EMBL" id="CAADGH010000026">
    <property type="protein sequence ID" value="VFK75582.1"/>
    <property type="molecule type" value="Genomic_DNA"/>
</dbReference>
<comment type="subcellular location">
    <subcellularLocation>
        <location evidence="4">Cytoplasm</location>
    </subcellularLocation>
</comment>
<organism evidence="6">
    <name type="scientific">Candidatus Kentrum sp. MB</name>
    <dbReference type="NCBI Taxonomy" id="2138164"/>
    <lineage>
        <taxon>Bacteria</taxon>
        <taxon>Pseudomonadati</taxon>
        <taxon>Pseudomonadota</taxon>
        <taxon>Gammaproteobacteria</taxon>
        <taxon>Candidatus Kentrum</taxon>
    </lineage>
</organism>
<dbReference type="PANTHER" id="PTHR43213:SF5">
    <property type="entry name" value="BIFUNCTIONAL DTTP_UTP PYROPHOSPHATASE_METHYLTRANSFERASE PROTEIN-RELATED"/>
    <property type="match status" value="1"/>
</dbReference>
<feature type="site" description="Important for substrate specificity" evidence="4">
    <location>
        <position position="21"/>
    </location>
</feature>
<keyword evidence="3 4" id="KW-0546">Nucleotide metabolism</keyword>
<protein>
    <recommendedName>
        <fullName evidence="4">dTTP/UTP pyrophosphatase</fullName>
        <shortName evidence="4">dTTPase/UTPase</shortName>
        <ecNumber evidence="4">3.6.1.9</ecNumber>
    </recommendedName>
    <alternativeName>
        <fullName evidence="4">Nucleoside triphosphate pyrophosphatase</fullName>
    </alternativeName>
    <alternativeName>
        <fullName evidence="4">Nucleotide pyrophosphatase</fullName>
        <shortName evidence="4">Nucleotide PPase</shortName>
    </alternativeName>
</protein>
<dbReference type="InterPro" id="IPR029001">
    <property type="entry name" value="ITPase-like_fam"/>
</dbReference>
<dbReference type="PANTHER" id="PTHR43213">
    <property type="entry name" value="BIFUNCTIONAL DTTP/UTP PYROPHOSPHATASE/METHYLTRANSFERASE PROTEIN-RELATED"/>
    <property type="match status" value="1"/>
</dbReference>
<evidence type="ECO:0000313" key="7">
    <source>
        <dbReference type="EMBL" id="VFK31816.1"/>
    </source>
</evidence>
<dbReference type="HAMAP" id="MF_00528">
    <property type="entry name" value="Maf"/>
    <property type="match status" value="1"/>
</dbReference>
<accession>A0A450XEX7</accession>
<keyword evidence="4" id="KW-0963">Cytoplasm</keyword>
<evidence type="ECO:0000256" key="3">
    <source>
        <dbReference type="ARBA" id="ARBA00023080"/>
    </source>
</evidence>
<dbReference type="PIRSF" id="PIRSF006305">
    <property type="entry name" value="Maf"/>
    <property type="match status" value="1"/>
</dbReference>
<evidence type="ECO:0000256" key="4">
    <source>
        <dbReference type="HAMAP-Rule" id="MF_00528"/>
    </source>
</evidence>
<dbReference type="SUPFAM" id="SSF52972">
    <property type="entry name" value="ITPase-like"/>
    <property type="match status" value="1"/>
</dbReference>
<dbReference type="Gene3D" id="3.90.950.10">
    <property type="match status" value="1"/>
</dbReference>
<comment type="catalytic activity">
    <reaction evidence="4">
        <text>UTP + H2O = UMP + diphosphate + H(+)</text>
        <dbReference type="Rhea" id="RHEA:29395"/>
        <dbReference type="ChEBI" id="CHEBI:15377"/>
        <dbReference type="ChEBI" id="CHEBI:15378"/>
        <dbReference type="ChEBI" id="CHEBI:33019"/>
        <dbReference type="ChEBI" id="CHEBI:46398"/>
        <dbReference type="ChEBI" id="CHEBI:57865"/>
        <dbReference type="EC" id="3.6.1.9"/>
    </reaction>
</comment>
<evidence type="ECO:0000313" key="8">
    <source>
        <dbReference type="EMBL" id="VFK75582.1"/>
    </source>
</evidence>
<keyword evidence="2 4" id="KW-0378">Hydrolase</keyword>
<comment type="similarity">
    <text evidence="4">Belongs to the Maf family. YhdE subfamily.</text>
</comment>
<comment type="cofactor">
    <cofactor evidence="1 4">
        <name>a divalent metal cation</name>
        <dbReference type="ChEBI" id="CHEBI:60240"/>
    </cofactor>
</comment>
<dbReference type="GO" id="GO:0009117">
    <property type="term" value="P:nucleotide metabolic process"/>
    <property type="evidence" value="ECO:0007669"/>
    <property type="project" value="UniProtKB-KW"/>
</dbReference>
<dbReference type="Pfam" id="PF02545">
    <property type="entry name" value="Maf"/>
    <property type="match status" value="1"/>
</dbReference>
<evidence type="ECO:0000256" key="2">
    <source>
        <dbReference type="ARBA" id="ARBA00022801"/>
    </source>
</evidence>
<dbReference type="GO" id="GO:0005737">
    <property type="term" value="C:cytoplasm"/>
    <property type="evidence" value="ECO:0007669"/>
    <property type="project" value="UniProtKB-SubCell"/>
</dbReference>
<dbReference type="EC" id="3.6.1.9" evidence="4"/>
<dbReference type="NCBIfam" id="TIGR00172">
    <property type="entry name" value="maf"/>
    <property type="match status" value="1"/>
</dbReference>
<evidence type="ECO:0000256" key="1">
    <source>
        <dbReference type="ARBA" id="ARBA00001968"/>
    </source>
</evidence>
<dbReference type="EMBL" id="CAADFQ010000027">
    <property type="protein sequence ID" value="VFK31816.1"/>
    <property type="molecule type" value="Genomic_DNA"/>
</dbReference>
<comment type="catalytic activity">
    <reaction evidence="4">
        <text>dTTP + H2O = dTMP + diphosphate + H(+)</text>
        <dbReference type="Rhea" id="RHEA:28534"/>
        <dbReference type="ChEBI" id="CHEBI:15377"/>
        <dbReference type="ChEBI" id="CHEBI:15378"/>
        <dbReference type="ChEBI" id="CHEBI:33019"/>
        <dbReference type="ChEBI" id="CHEBI:37568"/>
        <dbReference type="ChEBI" id="CHEBI:63528"/>
        <dbReference type="EC" id="3.6.1.9"/>
    </reaction>
</comment>
<dbReference type="AlphaFoldDB" id="A0A450XEX7"/>
<evidence type="ECO:0000256" key="5">
    <source>
        <dbReference type="SAM" id="MobiDB-lite"/>
    </source>
</evidence>
<dbReference type="InterPro" id="IPR003697">
    <property type="entry name" value="Maf-like"/>
</dbReference>
<dbReference type="GO" id="GO:0047429">
    <property type="term" value="F:nucleoside triphosphate diphosphatase activity"/>
    <property type="evidence" value="ECO:0007669"/>
    <property type="project" value="UniProtKB-EC"/>
</dbReference>
<sequence>MFMRHPNTSRPPIILASASPRRRQLLVEAGYDFTITPPESAESGANQNESPEAMVARLAWEKALDVVARVETGIVLGCDTVAECRGGILGKPSGMEDARRMLGLLQGSQHRVLSGLCLWEAGTQRYAVEVAVTRLFMEPLSAQRIEGYLASGQWRGKAGAFGYQDGHDWLRILEGSESNVVGLPLELLEQMLGNMTGEKVRGKMSARKESPPRRDRNNTI</sequence>